<feature type="domain" description="Membrane insertase YidC N-terminal" evidence="16">
    <location>
        <begin position="90"/>
        <end position="357"/>
    </location>
</feature>
<feature type="transmembrane region" description="Helical" evidence="13">
    <location>
        <begin position="376"/>
        <end position="397"/>
    </location>
</feature>
<keyword evidence="10 13" id="KW-0143">Chaperone</keyword>
<keyword evidence="7 13" id="KW-0653">Protein transport</keyword>
<name>A0AAT9FMV0_9BACT</name>
<evidence type="ECO:0000259" key="16">
    <source>
        <dbReference type="Pfam" id="PF14849"/>
    </source>
</evidence>
<dbReference type="Pfam" id="PF02096">
    <property type="entry name" value="60KD_IMP"/>
    <property type="match status" value="1"/>
</dbReference>
<evidence type="ECO:0000256" key="14">
    <source>
        <dbReference type="SAM" id="MobiDB-lite"/>
    </source>
</evidence>
<feature type="domain" description="Membrane insertase YidC/Oxa/ALB C-terminal" evidence="15">
    <location>
        <begin position="378"/>
        <end position="573"/>
    </location>
</feature>
<evidence type="ECO:0000256" key="5">
    <source>
        <dbReference type="ARBA" id="ARBA00022475"/>
    </source>
</evidence>
<dbReference type="Gene3D" id="2.70.98.90">
    <property type="match status" value="1"/>
</dbReference>
<dbReference type="PRINTS" id="PR00701">
    <property type="entry name" value="60KDINNERMP"/>
</dbReference>
<protein>
    <recommendedName>
        <fullName evidence="3 13">Membrane protein insertase YidC</fullName>
    </recommendedName>
    <alternativeName>
        <fullName evidence="12 13">Foldase YidC</fullName>
    </alternativeName>
    <alternativeName>
        <fullName evidence="11 13">Membrane integrase YidC</fullName>
    </alternativeName>
    <alternativeName>
        <fullName evidence="13">Membrane protein YidC</fullName>
    </alternativeName>
</protein>
<keyword evidence="4 13" id="KW-0813">Transport</keyword>
<evidence type="ECO:0000256" key="7">
    <source>
        <dbReference type="ARBA" id="ARBA00022927"/>
    </source>
</evidence>
<evidence type="ECO:0000256" key="6">
    <source>
        <dbReference type="ARBA" id="ARBA00022692"/>
    </source>
</evidence>
<feature type="transmembrane region" description="Helical" evidence="13">
    <location>
        <begin position="534"/>
        <end position="557"/>
    </location>
</feature>
<dbReference type="Pfam" id="PF14849">
    <property type="entry name" value="YidC_periplas"/>
    <property type="match status" value="1"/>
</dbReference>
<dbReference type="CDD" id="cd20070">
    <property type="entry name" value="5TM_YidC_Alb3"/>
    <property type="match status" value="1"/>
</dbReference>
<feature type="region of interest" description="Disordered" evidence="14">
    <location>
        <begin position="581"/>
        <end position="637"/>
    </location>
</feature>
<dbReference type="HAMAP" id="MF_01810">
    <property type="entry name" value="YidC_type1"/>
    <property type="match status" value="1"/>
</dbReference>
<dbReference type="InterPro" id="IPR047196">
    <property type="entry name" value="YidC_ALB_C"/>
</dbReference>
<evidence type="ECO:0000256" key="10">
    <source>
        <dbReference type="ARBA" id="ARBA00023186"/>
    </source>
</evidence>
<comment type="similarity">
    <text evidence="2 13">Belongs to the OXA1/ALB3/YidC family. Type 1 subfamily.</text>
</comment>
<dbReference type="EMBL" id="AP026866">
    <property type="protein sequence ID" value="BDS07298.1"/>
    <property type="molecule type" value="Genomic_DNA"/>
</dbReference>
<dbReference type="GO" id="GO:0051205">
    <property type="term" value="P:protein insertion into membrane"/>
    <property type="evidence" value="ECO:0007669"/>
    <property type="project" value="TreeGrafter"/>
</dbReference>
<dbReference type="PANTHER" id="PTHR12428">
    <property type="entry name" value="OXA1"/>
    <property type="match status" value="1"/>
</dbReference>
<evidence type="ECO:0000313" key="17">
    <source>
        <dbReference type="EMBL" id="BDS07298.1"/>
    </source>
</evidence>
<gene>
    <name evidence="13 17" type="primary">yidC</name>
    <name evidence="17" type="ORF">NT6N_23380</name>
</gene>
<sequence>MDRKGWIILIICGILLALNFYLMPEKPAPETTKPSTETLGDADKTKAPSEGLTPDASEAGLHREPNIPKVGEKTATLSSMVDGKPEVLFNFTSVGGGVDNAILLNQMAVDSDTEHVILNDQSPAPIGAFSEGADEFLALHYVMVEKDDAIYCEATTPGGLKITKRWSVDRDEKSPGAKWRLNLKVTLTNTGKGTVNLANYSLFAGSATPLHPREWDDQGGAYFLDDGSFTNKDSGWFKKGFWRDARPLFQESVAELEYAGVSNQFFTTLIRPAEKYSSTYWAKASKADIPGADPESPKYSVRSGFSLPTKKLETNESQTLSYTVYLGPKRYSVLKKMEGNVDEVMNYGFFSIVSVPLNNVLNWLHNVAFSKTADNWAWGLSVIALTILIRIVIWPLHNKSTRTMKRMSKLQPIMKDLREKYADNPTKLNQETMKLYKDYQINPMGGCLPMFLQIPIFFGYYKMLQFAVELRGESFLWVDDLSMPDTLITFDLPFSLPFLGDALPINLLPILMAVTMVLQMKMTPNTGDKMQRRIFMFMPLMFFFFCYNFAAALALYWTTQNIFSIGQTWLTNRMPEAELVKRKPGKKGKKTFMERMAERMEEQQRAQKLGQQGDGKKPMRDATPDSAKKKRNPKTGG</sequence>
<feature type="transmembrane region" description="Helical" evidence="13">
    <location>
        <begin position="6"/>
        <end position="23"/>
    </location>
</feature>
<dbReference type="InterPro" id="IPR038221">
    <property type="entry name" value="YidC_periplasmic_sf"/>
</dbReference>
<keyword evidence="5 13" id="KW-1003">Cell membrane</keyword>
<dbReference type="KEGG" id="osu:NT6N_23380"/>
<feature type="transmembrane region" description="Helical" evidence="13">
    <location>
        <begin position="344"/>
        <end position="364"/>
    </location>
</feature>
<comment type="subunit">
    <text evidence="13">Interacts with the Sec translocase complex via SecD. Specifically interacts with transmembrane segments of nascent integral membrane proteins during membrane integration.</text>
</comment>
<proteinExistence type="inferred from homology"/>
<feature type="compositionally biased region" description="Basic residues" evidence="14">
    <location>
        <begin position="628"/>
        <end position="637"/>
    </location>
</feature>
<dbReference type="AlphaFoldDB" id="A0AAT9FMV0"/>
<keyword evidence="9 13" id="KW-0472">Membrane</keyword>
<dbReference type="CDD" id="cd19961">
    <property type="entry name" value="EcYidC-like_peri"/>
    <property type="match status" value="1"/>
</dbReference>
<dbReference type="GO" id="GO:0015031">
    <property type="term" value="P:protein transport"/>
    <property type="evidence" value="ECO:0007669"/>
    <property type="project" value="UniProtKB-KW"/>
</dbReference>
<dbReference type="GO" id="GO:0005886">
    <property type="term" value="C:plasma membrane"/>
    <property type="evidence" value="ECO:0007669"/>
    <property type="project" value="UniProtKB-SubCell"/>
</dbReference>
<dbReference type="InterPro" id="IPR028053">
    <property type="entry name" value="Membr_insert_YidC_N"/>
</dbReference>
<dbReference type="InterPro" id="IPR028055">
    <property type="entry name" value="YidC/Oxa/ALB_C"/>
</dbReference>
<evidence type="ECO:0000256" key="9">
    <source>
        <dbReference type="ARBA" id="ARBA00023136"/>
    </source>
</evidence>
<comment type="subcellular location">
    <subcellularLocation>
        <location evidence="1">Cell inner membrane</location>
        <topology evidence="1">Multi-pass membrane protein</topology>
    </subcellularLocation>
    <subcellularLocation>
        <location evidence="13">Cell membrane</location>
        <topology evidence="13">Multi-pass membrane protein</topology>
    </subcellularLocation>
</comment>
<keyword evidence="8 13" id="KW-1133">Transmembrane helix</keyword>
<reference evidence="17" key="1">
    <citation type="submission" date="2024-07" db="EMBL/GenBank/DDBJ databases">
        <title>Complete genome sequence of Verrucomicrobiaceae bacterium NT6N.</title>
        <authorList>
            <person name="Huang C."/>
            <person name="Takami H."/>
            <person name="Hamasaki K."/>
        </authorList>
    </citation>
    <scope>NUCLEOTIDE SEQUENCE</scope>
    <source>
        <strain evidence="17">NT6N</strain>
    </source>
</reference>
<dbReference type="GO" id="GO:0032977">
    <property type="term" value="F:membrane insertase activity"/>
    <property type="evidence" value="ECO:0007669"/>
    <property type="project" value="InterPro"/>
</dbReference>
<evidence type="ECO:0000256" key="13">
    <source>
        <dbReference type="HAMAP-Rule" id="MF_01810"/>
    </source>
</evidence>
<feature type="region of interest" description="Disordered" evidence="14">
    <location>
        <begin position="28"/>
        <end position="66"/>
    </location>
</feature>
<organism evidence="17">
    <name type="scientific">Oceaniferula spumae</name>
    <dbReference type="NCBI Taxonomy" id="2979115"/>
    <lineage>
        <taxon>Bacteria</taxon>
        <taxon>Pseudomonadati</taxon>
        <taxon>Verrucomicrobiota</taxon>
        <taxon>Verrucomicrobiia</taxon>
        <taxon>Verrucomicrobiales</taxon>
        <taxon>Verrucomicrobiaceae</taxon>
        <taxon>Oceaniferula</taxon>
    </lineage>
</organism>
<dbReference type="PANTHER" id="PTHR12428:SF65">
    <property type="entry name" value="CYTOCHROME C OXIDASE ASSEMBLY PROTEIN COX18, MITOCHONDRIAL"/>
    <property type="match status" value="1"/>
</dbReference>
<evidence type="ECO:0000256" key="4">
    <source>
        <dbReference type="ARBA" id="ARBA00022448"/>
    </source>
</evidence>
<comment type="function">
    <text evidence="13">Required for the insertion and/or proper folding and/or complex formation of integral membrane proteins into the membrane. Involved in integration of membrane proteins that insert both dependently and independently of the Sec translocase complex, as well as at least some lipoproteins. Aids folding of multispanning membrane proteins.</text>
</comment>
<accession>A0AAT9FMV0</accession>
<feature type="compositionally biased region" description="Basic and acidic residues" evidence="14">
    <location>
        <begin position="591"/>
        <end position="605"/>
    </location>
</feature>
<dbReference type="InterPro" id="IPR019998">
    <property type="entry name" value="Membr_insert_YidC"/>
</dbReference>
<feature type="compositionally biased region" description="Basic and acidic residues" evidence="14">
    <location>
        <begin position="614"/>
        <end position="627"/>
    </location>
</feature>
<dbReference type="PRINTS" id="PR01900">
    <property type="entry name" value="YIDCPROTEIN"/>
</dbReference>
<evidence type="ECO:0000256" key="12">
    <source>
        <dbReference type="ARBA" id="ARBA00033342"/>
    </source>
</evidence>
<evidence type="ECO:0000259" key="15">
    <source>
        <dbReference type="Pfam" id="PF02096"/>
    </source>
</evidence>
<evidence type="ECO:0000256" key="3">
    <source>
        <dbReference type="ARBA" id="ARBA00015325"/>
    </source>
</evidence>
<dbReference type="NCBIfam" id="TIGR03593">
    <property type="entry name" value="yidC_nterm"/>
    <property type="match status" value="1"/>
</dbReference>
<feature type="transmembrane region" description="Helical" evidence="13">
    <location>
        <begin position="502"/>
        <end position="522"/>
    </location>
</feature>
<evidence type="ECO:0000256" key="2">
    <source>
        <dbReference type="ARBA" id="ARBA00010527"/>
    </source>
</evidence>
<dbReference type="NCBIfam" id="TIGR03592">
    <property type="entry name" value="yidC_oxa1_cterm"/>
    <property type="match status" value="1"/>
</dbReference>
<evidence type="ECO:0000256" key="1">
    <source>
        <dbReference type="ARBA" id="ARBA00004429"/>
    </source>
</evidence>
<evidence type="ECO:0000256" key="11">
    <source>
        <dbReference type="ARBA" id="ARBA00033245"/>
    </source>
</evidence>
<dbReference type="InterPro" id="IPR001708">
    <property type="entry name" value="YidC/ALB3/OXA1/COX18"/>
</dbReference>
<feature type="transmembrane region" description="Helical" evidence="13">
    <location>
        <begin position="441"/>
        <end position="461"/>
    </location>
</feature>
<keyword evidence="6 13" id="KW-0812">Transmembrane</keyword>
<evidence type="ECO:0000256" key="8">
    <source>
        <dbReference type="ARBA" id="ARBA00022989"/>
    </source>
</evidence>